<dbReference type="Gene3D" id="3.40.50.12690">
    <property type="match status" value="1"/>
</dbReference>
<dbReference type="PANTHER" id="PTHR30383:SF5">
    <property type="entry name" value="SGNH HYDROLASE-TYPE ESTERASE DOMAIN-CONTAINING PROTEIN"/>
    <property type="match status" value="1"/>
</dbReference>
<evidence type="ECO:0000256" key="2">
    <source>
        <dbReference type="SAM" id="MobiDB-lite"/>
    </source>
</evidence>
<protein>
    <recommendedName>
        <fullName evidence="5">SGNH hydrolase-type esterase domain-containing protein</fullName>
    </recommendedName>
</protein>
<dbReference type="CDD" id="cd00229">
    <property type="entry name" value="SGNH_hydrolase"/>
    <property type="match status" value="1"/>
</dbReference>
<feature type="compositionally biased region" description="Basic and acidic residues" evidence="2">
    <location>
        <begin position="113"/>
        <end position="125"/>
    </location>
</feature>
<feature type="region of interest" description="Disordered" evidence="2">
    <location>
        <begin position="102"/>
        <end position="149"/>
    </location>
</feature>
<dbReference type="SUPFAM" id="SSF52266">
    <property type="entry name" value="SGNH hydrolase"/>
    <property type="match status" value="1"/>
</dbReference>
<dbReference type="PANTHER" id="PTHR30383">
    <property type="entry name" value="THIOESTERASE 1/PROTEASE 1/LYSOPHOSPHOLIPASE L1"/>
    <property type="match status" value="1"/>
</dbReference>
<keyword evidence="1" id="KW-0175">Coiled coil</keyword>
<reference evidence="3" key="1">
    <citation type="submission" date="2025-08" db="UniProtKB">
        <authorList>
            <consortium name="Ensembl"/>
        </authorList>
    </citation>
    <scope>IDENTIFICATION</scope>
</reference>
<feature type="region of interest" description="Disordered" evidence="2">
    <location>
        <begin position="1"/>
        <end position="22"/>
    </location>
</feature>
<reference evidence="3" key="2">
    <citation type="submission" date="2025-09" db="UniProtKB">
        <authorList>
            <consortium name="Ensembl"/>
        </authorList>
    </citation>
    <scope>IDENTIFICATION</scope>
</reference>
<feature type="compositionally biased region" description="Polar residues" evidence="2">
    <location>
        <begin position="1"/>
        <end position="19"/>
    </location>
</feature>
<feature type="coiled-coil region" evidence="1">
    <location>
        <begin position="56"/>
        <end position="83"/>
    </location>
</feature>
<evidence type="ECO:0000313" key="3">
    <source>
        <dbReference type="Ensembl" id="ENSOSUP00000014181.1"/>
    </source>
</evidence>
<name>A0A8C8EB07_9STRI</name>
<dbReference type="InterPro" id="IPR051532">
    <property type="entry name" value="Ester_Hydrolysis_Enzymes"/>
</dbReference>
<dbReference type="Proteomes" id="UP000694552">
    <property type="component" value="Unplaced"/>
</dbReference>
<proteinExistence type="predicted"/>
<sequence>MVSTRLRSTTSKNMATQTEQPRRHAAVQVSGCRECLSLSVLLESRSDSACVRCDQLDDLLSLVAELKEEVERLRSIRECEREIDWWSSTLMPTNQQELIVAPGKVCDPSPSRDQAERGDLRDEGVWKQVPAQGGKKTLSRPPSPSMVPLHNRFGALELLNEDTEEESESNNEEAQGPPRPSHSRKGIKTSSKRNPRRVIVVGDSMLRGAEGPICRPDPHHREVCCLPGARVKDITRRLPSLVKPKDYYPLLVFQVGSDDVTRRSIKSMKRDFKALGKMIKGSGAQVVFSSIPPVGGMDEDEHRRAQQINSWLQDWCHCQGFGFFHHGLVYRAPDLWAFDGMHLSLRGKRILGQELAGLIDRALN</sequence>
<accession>A0A8C8EB07</accession>
<evidence type="ECO:0008006" key="5">
    <source>
        <dbReference type="Google" id="ProtNLM"/>
    </source>
</evidence>
<feature type="compositionally biased region" description="Acidic residues" evidence="2">
    <location>
        <begin position="161"/>
        <end position="171"/>
    </location>
</feature>
<organism evidence="3 4">
    <name type="scientific">Otus sunia</name>
    <name type="common">Oriental scops-owl</name>
    <dbReference type="NCBI Taxonomy" id="257818"/>
    <lineage>
        <taxon>Eukaryota</taxon>
        <taxon>Metazoa</taxon>
        <taxon>Chordata</taxon>
        <taxon>Craniata</taxon>
        <taxon>Vertebrata</taxon>
        <taxon>Euteleostomi</taxon>
        <taxon>Archelosauria</taxon>
        <taxon>Archosauria</taxon>
        <taxon>Dinosauria</taxon>
        <taxon>Saurischia</taxon>
        <taxon>Theropoda</taxon>
        <taxon>Coelurosauria</taxon>
        <taxon>Aves</taxon>
        <taxon>Neognathae</taxon>
        <taxon>Neoaves</taxon>
        <taxon>Telluraves</taxon>
        <taxon>Strigiformes</taxon>
        <taxon>Strigidae</taxon>
        <taxon>Otus</taxon>
    </lineage>
</organism>
<evidence type="ECO:0000256" key="1">
    <source>
        <dbReference type="SAM" id="Coils"/>
    </source>
</evidence>
<dbReference type="AlphaFoldDB" id="A0A8C8EB07"/>
<dbReference type="Gene3D" id="3.40.50.12700">
    <property type="match status" value="1"/>
</dbReference>
<feature type="compositionally biased region" description="Basic residues" evidence="2">
    <location>
        <begin position="181"/>
        <end position="196"/>
    </location>
</feature>
<evidence type="ECO:0000313" key="4">
    <source>
        <dbReference type="Proteomes" id="UP000694552"/>
    </source>
</evidence>
<feature type="region of interest" description="Disordered" evidence="2">
    <location>
        <begin position="161"/>
        <end position="197"/>
    </location>
</feature>
<dbReference type="GO" id="GO:0004622">
    <property type="term" value="F:phosphatidylcholine lysophospholipase activity"/>
    <property type="evidence" value="ECO:0007669"/>
    <property type="project" value="TreeGrafter"/>
</dbReference>
<keyword evidence="4" id="KW-1185">Reference proteome</keyword>
<dbReference type="Ensembl" id="ENSOSUT00000014655.1">
    <property type="protein sequence ID" value="ENSOSUP00000014181.1"/>
    <property type="gene ID" value="ENSOSUG00000010136.1"/>
</dbReference>